<protein>
    <submittedName>
        <fullName evidence="9">Carbohydrate ABC transporter permease</fullName>
    </submittedName>
</protein>
<keyword evidence="2 7" id="KW-0813">Transport</keyword>
<dbReference type="GO" id="GO:0055085">
    <property type="term" value="P:transmembrane transport"/>
    <property type="evidence" value="ECO:0007669"/>
    <property type="project" value="InterPro"/>
</dbReference>
<feature type="transmembrane region" description="Helical" evidence="7">
    <location>
        <begin position="261"/>
        <end position="281"/>
    </location>
</feature>
<dbReference type="PANTHER" id="PTHR43744">
    <property type="entry name" value="ABC TRANSPORTER PERMEASE PROTEIN MG189-RELATED-RELATED"/>
    <property type="match status" value="1"/>
</dbReference>
<keyword evidence="6 7" id="KW-0472">Membrane</keyword>
<evidence type="ECO:0000256" key="3">
    <source>
        <dbReference type="ARBA" id="ARBA00022475"/>
    </source>
</evidence>
<name>A0A4Q9DUV5_9BACL</name>
<evidence type="ECO:0000256" key="1">
    <source>
        <dbReference type="ARBA" id="ARBA00004651"/>
    </source>
</evidence>
<sequence length="296" mass="32698">MISGKLRNRRDQRGVFDILNMILLGLYALLCVLPFVHIVASSLTSPEELLTKKFVLFPTEWSLDAYKYVFSTGKLLQSLGVTVFLTVVGTVLNVIFTTLMAYPLAKKELEGRRAIMLMVLFTMLFNGGMIPTFLLVKALGLLNSLWALIVPGLIGAFILIIMKNFFQQLPEGIEESAKIDGCHELGILFRIVIPLSLPSVATISLFYAVGHWNVFMSAILYLNKADLWPLQVLLRQVVLVTTGGLGDSSNWSSEFVPPPQTVRMAVIVVATVPILLVYPFIQKHFAKGALLGSVKG</sequence>
<comment type="similarity">
    <text evidence="7">Belongs to the binding-protein-dependent transport system permease family.</text>
</comment>
<keyword evidence="10" id="KW-1185">Reference proteome</keyword>
<evidence type="ECO:0000256" key="7">
    <source>
        <dbReference type="RuleBase" id="RU363032"/>
    </source>
</evidence>
<feature type="transmembrane region" description="Helical" evidence="7">
    <location>
        <begin position="79"/>
        <end position="102"/>
    </location>
</feature>
<evidence type="ECO:0000313" key="9">
    <source>
        <dbReference type="EMBL" id="TBL80759.1"/>
    </source>
</evidence>
<dbReference type="PROSITE" id="PS50928">
    <property type="entry name" value="ABC_TM1"/>
    <property type="match status" value="1"/>
</dbReference>
<dbReference type="InterPro" id="IPR000515">
    <property type="entry name" value="MetI-like"/>
</dbReference>
<feature type="transmembrane region" description="Helical" evidence="7">
    <location>
        <begin position="187"/>
        <end position="209"/>
    </location>
</feature>
<evidence type="ECO:0000313" key="10">
    <source>
        <dbReference type="Proteomes" id="UP000293142"/>
    </source>
</evidence>
<accession>A0A4Q9DUV5</accession>
<gene>
    <name evidence="9" type="ORF">EYB31_05920</name>
</gene>
<feature type="transmembrane region" description="Helical" evidence="7">
    <location>
        <begin position="145"/>
        <end position="166"/>
    </location>
</feature>
<dbReference type="GO" id="GO:0005886">
    <property type="term" value="C:plasma membrane"/>
    <property type="evidence" value="ECO:0007669"/>
    <property type="project" value="UniProtKB-SubCell"/>
</dbReference>
<organism evidence="9 10">
    <name type="scientific">Paenibacillus thalictri</name>
    <dbReference type="NCBI Taxonomy" id="2527873"/>
    <lineage>
        <taxon>Bacteria</taxon>
        <taxon>Bacillati</taxon>
        <taxon>Bacillota</taxon>
        <taxon>Bacilli</taxon>
        <taxon>Bacillales</taxon>
        <taxon>Paenibacillaceae</taxon>
        <taxon>Paenibacillus</taxon>
    </lineage>
</organism>
<dbReference type="AlphaFoldDB" id="A0A4Q9DUV5"/>
<comment type="subcellular location">
    <subcellularLocation>
        <location evidence="1 7">Cell membrane</location>
        <topology evidence="1 7">Multi-pass membrane protein</topology>
    </subcellularLocation>
</comment>
<evidence type="ECO:0000256" key="4">
    <source>
        <dbReference type="ARBA" id="ARBA00022692"/>
    </source>
</evidence>
<reference evidence="9 10" key="1">
    <citation type="submission" date="2019-02" db="EMBL/GenBank/DDBJ databases">
        <title>Paenibacillus sp. nov., isolated from surface-sterilized tissue of Thalictrum simplex L.</title>
        <authorList>
            <person name="Tuo L."/>
        </authorList>
    </citation>
    <scope>NUCLEOTIDE SEQUENCE [LARGE SCALE GENOMIC DNA]</scope>
    <source>
        <strain evidence="9 10">N2SHLJ1</strain>
    </source>
</reference>
<evidence type="ECO:0000256" key="5">
    <source>
        <dbReference type="ARBA" id="ARBA00022989"/>
    </source>
</evidence>
<evidence type="ECO:0000256" key="6">
    <source>
        <dbReference type="ARBA" id="ARBA00023136"/>
    </source>
</evidence>
<dbReference type="InterPro" id="IPR035906">
    <property type="entry name" value="MetI-like_sf"/>
</dbReference>
<comment type="caution">
    <text evidence="9">The sequence shown here is derived from an EMBL/GenBank/DDBJ whole genome shotgun (WGS) entry which is preliminary data.</text>
</comment>
<dbReference type="Pfam" id="PF00528">
    <property type="entry name" value="BPD_transp_1"/>
    <property type="match status" value="1"/>
</dbReference>
<dbReference type="Gene3D" id="1.10.3720.10">
    <property type="entry name" value="MetI-like"/>
    <property type="match status" value="1"/>
</dbReference>
<dbReference type="Proteomes" id="UP000293142">
    <property type="component" value="Unassembled WGS sequence"/>
</dbReference>
<proteinExistence type="inferred from homology"/>
<feature type="domain" description="ABC transmembrane type-1" evidence="8">
    <location>
        <begin position="79"/>
        <end position="281"/>
    </location>
</feature>
<dbReference type="SUPFAM" id="SSF161098">
    <property type="entry name" value="MetI-like"/>
    <property type="match status" value="1"/>
</dbReference>
<evidence type="ECO:0000256" key="2">
    <source>
        <dbReference type="ARBA" id="ARBA00022448"/>
    </source>
</evidence>
<keyword evidence="5 7" id="KW-1133">Transmembrane helix</keyword>
<dbReference type="EMBL" id="SIRE01000004">
    <property type="protein sequence ID" value="TBL80759.1"/>
    <property type="molecule type" value="Genomic_DNA"/>
</dbReference>
<dbReference type="OrthoDB" id="9810086at2"/>
<keyword evidence="4 7" id="KW-0812">Transmembrane</keyword>
<dbReference type="CDD" id="cd06261">
    <property type="entry name" value="TM_PBP2"/>
    <property type="match status" value="1"/>
</dbReference>
<feature type="transmembrane region" description="Helical" evidence="7">
    <location>
        <begin position="114"/>
        <end position="139"/>
    </location>
</feature>
<dbReference type="PANTHER" id="PTHR43744:SF9">
    <property type="entry name" value="POLYGALACTURONAN_RHAMNOGALACTURONAN TRANSPORT SYSTEM PERMEASE PROTEIN YTCP"/>
    <property type="match status" value="1"/>
</dbReference>
<feature type="transmembrane region" description="Helical" evidence="7">
    <location>
        <begin position="21"/>
        <end position="40"/>
    </location>
</feature>
<evidence type="ECO:0000259" key="8">
    <source>
        <dbReference type="PROSITE" id="PS50928"/>
    </source>
</evidence>
<keyword evidence="3" id="KW-1003">Cell membrane</keyword>